<comment type="caution">
    <text evidence="2">The sequence shown here is derived from an EMBL/GenBank/DDBJ whole genome shotgun (WGS) entry which is preliminary data.</text>
</comment>
<sequence length="289" mass="31804">MVVSNTSVTPHSKLGQITGMRRFFVRKSSMPLNLSSLKYIYVSCHVFNVLYHVSANTAHFSVHPKELYNYTDVFASSRTGTQSIISATQIHSSTQPSEGSPKVSSSTQDSSSSSETTGSRNVGLSPHLPSKNSEVFSHETEARNFSTVTAQKIETDRPTWSSTAIKRDCKSEVQTKIHVENSDPLCNTAENTSSIKESIIKMSKKSKDDVKSDIKSLKIPKSSIKESIKKTSKKTKDYVKSDIKSLKIPKQKKIEKSSNNQSVLANTLSKKSPSKEKSSTAKTSTQSSK</sequence>
<gene>
    <name evidence="2" type="ORF">BSL78_10147</name>
</gene>
<dbReference type="EMBL" id="MRZV01000308">
    <property type="protein sequence ID" value="PIK52944.1"/>
    <property type="molecule type" value="Genomic_DNA"/>
</dbReference>
<evidence type="ECO:0000313" key="2">
    <source>
        <dbReference type="EMBL" id="PIK52944.1"/>
    </source>
</evidence>
<feature type="compositionally biased region" description="Low complexity" evidence="1">
    <location>
        <begin position="100"/>
        <end position="119"/>
    </location>
</feature>
<dbReference type="Proteomes" id="UP000230750">
    <property type="component" value="Unassembled WGS sequence"/>
</dbReference>
<evidence type="ECO:0000313" key="3">
    <source>
        <dbReference type="Proteomes" id="UP000230750"/>
    </source>
</evidence>
<feature type="compositionally biased region" description="Polar residues" evidence="1">
    <location>
        <begin position="257"/>
        <end position="266"/>
    </location>
</feature>
<proteinExistence type="predicted"/>
<feature type="compositionally biased region" description="Low complexity" evidence="1">
    <location>
        <begin position="280"/>
        <end position="289"/>
    </location>
</feature>
<feature type="region of interest" description="Disordered" evidence="1">
    <location>
        <begin position="90"/>
        <end position="142"/>
    </location>
</feature>
<dbReference type="AlphaFoldDB" id="A0A2G8KY55"/>
<name>A0A2G8KY55_STIJA</name>
<evidence type="ECO:0000256" key="1">
    <source>
        <dbReference type="SAM" id="MobiDB-lite"/>
    </source>
</evidence>
<feature type="compositionally biased region" description="Basic and acidic residues" evidence="1">
    <location>
        <begin position="205"/>
        <end position="216"/>
    </location>
</feature>
<protein>
    <submittedName>
        <fullName evidence="2">Uncharacterized protein</fullName>
    </submittedName>
</protein>
<reference evidence="2 3" key="1">
    <citation type="journal article" date="2017" name="PLoS Biol.">
        <title>The sea cucumber genome provides insights into morphological evolution and visceral regeneration.</title>
        <authorList>
            <person name="Zhang X."/>
            <person name="Sun L."/>
            <person name="Yuan J."/>
            <person name="Sun Y."/>
            <person name="Gao Y."/>
            <person name="Zhang L."/>
            <person name="Li S."/>
            <person name="Dai H."/>
            <person name="Hamel J.F."/>
            <person name="Liu C."/>
            <person name="Yu Y."/>
            <person name="Liu S."/>
            <person name="Lin W."/>
            <person name="Guo K."/>
            <person name="Jin S."/>
            <person name="Xu P."/>
            <person name="Storey K.B."/>
            <person name="Huan P."/>
            <person name="Zhang T."/>
            <person name="Zhou Y."/>
            <person name="Zhang J."/>
            <person name="Lin C."/>
            <person name="Li X."/>
            <person name="Xing L."/>
            <person name="Huo D."/>
            <person name="Sun M."/>
            <person name="Wang L."/>
            <person name="Mercier A."/>
            <person name="Li F."/>
            <person name="Yang H."/>
            <person name="Xiang J."/>
        </authorList>
    </citation>
    <scope>NUCLEOTIDE SEQUENCE [LARGE SCALE GENOMIC DNA]</scope>
    <source>
        <strain evidence="2">Shaxun</strain>
        <tissue evidence="2">Muscle</tissue>
    </source>
</reference>
<organism evidence="2 3">
    <name type="scientific">Stichopus japonicus</name>
    <name type="common">Sea cucumber</name>
    <dbReference type="NCBI Taxonomy" id="307972"/>
    <lineage>
        <taxon>Eukaryota</taxon>
        <taxon>Metazoa</taxon>
        <taxon>Echinodermata</taxon>
        <taxon>Eleutherozoa</taxon>
        <taxon>Echinozoa</taxon>
        <taxon>Holothuroidea</taxon>
        <taxon>Aspidochirotacea</taxon>
        <taxon>Aspidochirotida</taxon>
        <taxon>Stichopodidae</taxon>
        <taxon>Apostichopus</taxon>
    </lineage>
</organism>
<feature type="region of interest" description="Disordered" evidence="1">
    <location>
        <begin position="202"/>
        <end position="289"/>
    </location>
</feature>
<feature type="compositionally biased region" description="Basic and acidic residues" evidence="1">
    <location>
        <begin position="223"/>
        <end position="245"/>
    </location>
</feature>
<accession>A0A2G8KY55</accession>
<keyword evidence="3" id="KW-1185">Reference proteome</keyword>